<dbReference type="EMBL" id="CZBL01000004">
    <property type="protein sequence ID" value="CUP92263.1"/>
    <property type="molecule type" value="Genomic_DNA"/>
</dbReference>
<evidence type="ECO:0000313" key="22">
    <source>
        <dbReference type="Proteomes" id="UP000491168"/>
    </source>
</evidence>
<name>A0A174S339_9BACE</name>
<dbReference type="Pfam" id="PF07980">
    <property type="entry name" value="SusD_RagB"/>
    <property type="match status" value="1"/>
</dbReference>
<protein>
    <submittedName>
        <fullName evidence="10 11">SusD family</fullName>
    </submittedName>
</protein>
<evidence type="ECO:0000313" key="18">
    <source>
        <dbReference type="Proteomes" id="UP000095725"/>
    </source>
</evidence>
<dbReference type="EMBL" id="VVYF01000001">
    <property type="protein sequence ID" value="KAA5495974.1"/>
    <property type="molecule type" value="Genomic_DNA"/>
</dbReference>
<keyword evidence="5" id="KW-0998">Cell outer membrane</keyword>
<evidence type="ECO:0000313" key="16">
    <source>
        <dbReference type="EMBL" id="UVQ97627.1"/>
    </source>
</evidence>
<evidence type="ECO:0000313" key="21">
    <source>
        <dbReference type="Proteomes" id="UP000284689"/>
    </source>
</evidence>
<dbReference type="Proteomes" id="UP001170023">
    <property type="component" value="Unassembled WGS sequence"/>
</dbReference>
<dbReference type="InterPro" id="IPR012944">
    <property type="entry name" value="SusD_RagB_dom"/>
</dbReference>
<evidence type="ECO:0000313" key="9">
    <source>
        <dbReference type="EMBL" id="CUO62973.1"/>
    </source>
</evidence>
<dbReference type="RefSeq" id="WP_022043147.1">
    <property type="nucleotide sequence ID" value="NZ_CAXSLD010000012.1"/>
</dbReference>
<organism evidence="10 18">
    <name type="scientific">Bacteroides caccae</name>
    <dbReference type="NCBI Taxonomy" id="47678"/>
    <lineage>
        <taxon>Bacteria</taxon>
        <taxon>Pseudomonadati</taxon>
        <taxon>Bacteroidota</taxon>
        <taxon>Bacteroidia</taxon>
        <taxon>Bacteroidales</taxon>
        <taxon>Bacteroidaceae</taxon>
        <taxon>Bacteroides</taxon>
    </lineage>
</organism>
<evidence type="ECO:0000256" key="3">
    <source>
        <dbReference type="ARBA" id="ARBA00022729"/>
    </source>
</evidence>
<reference evidence="17 18" key="1">
    <citation type="submission" date="2015-09" db="EMBL/GenBank/DDBJ databases">
        <authorList>
            <consortium name="Pathogen Informatics"/>
        </authorList>
    </citation>
    <scope>NUCLEOTIDE SEQUENCE [LARGE SCALE GENOMIC DNA]</scope>
    <source>
        <strain evidence="9 17">2789STDY5834880</strain>
        <strain evidence="10 18">2789STDY5834946</strain>
    </source>
</reference>
<evidence type="ECO:0000259" key="7">
    <source>
        <dbReference type="Pfam" id="PF07980"/>
    </source>
</evidence>
<reference evidence="16" key="4">
    <citation type="submission" date="2022-08" db="EMBL/GenBank/DDBJ databases">
        <title>Genome Sequencing of Bacteroides fragilis Group Isolates with Nanopore Technology.</title>
        <authorList>
            <person name="Tisza M.J."/>
            <person name="Smith D."/>
            <person name="Dekker J.P."/>
        </authorList>
    </citation>
    <scope>NUCLEOTIDE SEQUENCE</scope>
    <source>
        <strain evidence="16">BFG-474</strain>
    </source>
</reference>
<evidence type="ECO:0000313" key="12">
    <source>
        <dbReference type="EMBL" id="MDO6357971.1"/>
    </source>
</evidence>
<evidence type="ECO:0000256" key="5">
    <source>
        <dbReference type="ARBA" id="ARBA00023237"/>
    </source>
</evidence>
<dbReference type="GO" id="GO:0009279">
    <property type="term" value="C:cell outer membrane"/>
    <property type="evidence" value="ECO:0007669"/>
    <property type="project" value="UniProtKB-SubCell"/>
</dbReference>
<keyword evidence="3 6" id="KW-0732">Signal</keyword>
<dbReference type="Proteomes" id="UP001060260">
    <property type="component" value="Chromosome"/>
</dbReference>
<dbReference type="Proteomes" id="UP000491168">
    <property type="component" value="Unassembled WGS sequence"/>
</dbReference>
<dbReference type="EMBL" id="QSCS01000017">
    <property type="protein sequence ID" value="RGY25102.1"/>
    <property type="molecule type" value="Genomic_DNA"/>
</dbReference>
<proteinExistence type="inferred from homology"/>
<reference evidence="19 20" key="2">
    <citation type="submission" date="2018-08" db="EMBL/GenBank/DDBJ databases">
        <title>A genome reference for cultivated species of the human gut microbiota.</title>
        <authorList>
            <person name="Zou Y."/>
            <person name="Xue W."/>
            <person name="Luo G."/>
        </authorList>
    </citation>
    <scope>NUCLEOTIDE SEQUENCE [LARGE SCALE GENOMIC DNA]</scope>
    <source>
        <strain evidence="15 19">AM16-49B</strain>
        <strain evidence="14 21">AM31-16AC</strain>
        <strain evidence="13 20">OF02-6LB</strain>
    </source>
</reference>
<dbReference type="EMBL" id="CP103166">
    <property type="protein sequence ID" value="UVQ97627.1"/>
    <property type="molecule type" value="Genomic_DNA"/>
</dbReference>
<accession>A0A174S339</accession>
<dbReference type="EMBL" id="QSJD01000001">
    <property type="protein sequence ID" value="RHD53626.1"/>
    <property type="molecule type" value="Genomic_DNA"/>
</dbReference>
<dbReference type="Proteomes" id="UP000283512">
    <property type="component" value="Unassembled WGS sequence"/>
</dbReference>
<evidence type="ECO:0000313" key="15">
    <source>
        <dbReference type="EMBL" id="RHH95356.1"/>
    </source>
</evidence>
<dbReference type="Proteomes" id="UP000095725">
    <property type="component" value="Unassembled WGS sequence"/>
</dbReference>
<evidence type="ECO:0000256" key="2">
    <source>
        <dbReference type="ARBA" id="ARBA00006275"/>
    </source>
</evidence>
<feature type="domain" description="SusD-like N-terminal" evidence="8">
    <location>
        <begin position="21"/>
        <end position="228"/>
    </location>
</feature>
<evidence type="ECO:0000313" key="14">
    <source>
        <dbReference type="EMBL" id="RHD53626.1"/>
    </source>
</evidence>
<dbReference type="Pfam" id="PF14322">
    <property type="entry name" value="SusD-like_3"/>
    <property type="match status" value="1"/>
</dbReference>
<dbReference type="InterPro" id="IPR011990">
    <property type="entry name" value="TPR-like_helical_dom_sf"/>
</dbReference>
<dbReference type="Proteomes" id="UP000095657">
    <property type="component" value="Unassembled WGS sequence"/>
</dbReference>
<evidence type="ECO:0000259" key="8">
    <source>
        <dbReference type="Pfam" id="PF14322"/>
    </source>
</evidence>
<dbReference type="AlphaFoldDB" id="A0A174S339"/>
<dbReference type="EMBL" id="QRKD01000001">
    <property type="protein sequence ID" value="RHH95356.1"/>
    <property type="molecule type" value="Genomic_DNA"/>
</dbReference>
<evidence type="ECO:0000313" key="13">
    <source>
        <dbReference type="EMBL" id="RGY25102.1"/>
    </source>
</evidence>
<evidence type="ECO:0000256" key="1">
    <source>
        <dbReference type="ARBA" id="ARBA00004442"/>
    </source>
</evidence>
<evidence type="ECO:0000256" key="4">
    <source>
        <dbReference type="ARBA" id="ARBA00023136"/>
    </source>
</evidence>
<dbReference type="Gene3D" id="1.25.40.390">
    <property type="match status" value="1"/>
</dbReference>
<evidence type="ECO:0000313" key="17">
    <source>
        <dbReference type="Proteomes" id="UP000095657"/>
    </source>
</evidence>
<keyword evidence="4" id="KW-0472">Membrane</keyword>
<evidence type="ECO:0000313" key="10">
    <source>
        <dbReference type="EMBL" id="CUP92263.1"/>
    </source>
</evidence>
<dbReference type="PROSITE" id="PS51257">
    <property type="entry name" value="PROKAR_LIPOPROTEIN"/>
    <property type="match status" value="1"/>
</dbReference>
<feature type="signal peptide" evidence="6">
    <location>
        <begin position="1"/>
        <end position="18"/>
    </location>
</feature>
<comment type="similarity">
    <text evidence="2">Belongs to the SusD family.</text>
</comment>
<dbReference type="Proteomes" id="UP000284431">
    <property type="component" value="Unassembled WGS sequence"/>
</dbReference>
<gene>
    <name evidence="15" type="ORF">DW190_03865</name>
    <name evidence="14" type="ORF">DW794_00585</name>
    <name evidence="13" type="ORF">DXA49_11645</name>
    <name evidence="9" type="ORF">ERS852494_00365</name>
    <name evidence="10" type="ORF">ERS852558_01317</name>
    <name evidence="11" type="ORF">F2Y35_01715</name>
    <name evidence="16" type="ORF">NXW23_04485</name>
    <name evidence="12" type="ORF">Q4469_09760</name>
</gene>
<reference evidence="11 22" key="3">
    <citation type="journal article" date="2019" name="Nat. Med.">
        <title>A library of human gut bacterial isolates paired with longitudinal multiomics data enables mechanistic microbiome research.</title>
        <authorList>
            <person name="Poyet M."/>
            <person name="Groussin M."/>
            <person name="Gibbons S.M."/>
            <person name="Avila-Pacheco J."/>
            <person name="Jiang X."/>
            <person name="Kearney S.M."/>
            <person name="Perrotta A.R."/>
            <person name="Berdy B."/>
            <person name="Zhao S."/>
            <person name="Lieberman T.D."/>
            <person name="Swanson P.K."/>
            <person name="Smith M."/>
            <person name="Roesemann S."/>
            <person name="Alexander J.E."/>
            <person name="Rich S.A."/>
            <person name="Livny J."/>
            <person name="Vlamakis H."/>
            <person name="Clish C."/>
            <person name="Bullock K."/>
            <person name="Deik A."/>
            <person name="Scott J."/>
            <person name="Pierce K.A."/>
            <person name="Xavier R.J."/>
            <person name="Alm E.J."/>
        </authorList>
    </citation>
    <scope>NUCLEOTIDE SEQUENCE [LARGE SCALE GENOMIC DNA]</scope>
    <source>
        <strain evidence="11 22">BIOML-A21</strain>
    </source>
</reference>
<evidence type="ECO:0000256" key="6">
    <source>
        <dbReference type="SAM" id="SignalP"/>
    </source>
</evidence>
<evidence type="ECO:0000313" key="19">
    <source>
        <dbReference type="Proteomes" id="UP000283512"/>
    </source>
</evidence>
<dbReference type="STRING" id="47678.ERS852494_00365"/>
<feature type="chain" id="PRO_5014252466" evidence="6">
    <location>
        <begin position="19"/>
        <end position="599"/>
    </location>
</feature>
<comment type="subcellular location">
    <subcellularLocation>
        <location evidence="1">Cell outer membrane</location>
    </subcellularLocation>
</comment>
<dbReference type="InterPro" id="IPR033985">
    <property type="entry name" value="SusD-like_N"/>
</dbReference>
<sequence length="599" mass="67492">MKKIKIAFLSLLATCTIASCDFLEKEPYKIVPENYFQNEAEAQSFLTGIYSNLGQSTFYGGDYMVLAGGDDLEFYGGSTGRISNTGLICNNTTTSDAAVTNLWLNLYNGIERANMFLEQIDNVPGMSDKSRLQYKSEARFLRAFYYFTLVQCWGDVPFKTESTYSSGTVTNKDIARTDKNVIYKFIVKEMEEAADEETGGLLSARELSYKPGRISKSTAWGMLARVYLFWAGEHKRDGKPADAENKSYFERASYFGQKVRTQGHTLAANYWDPFIDMCSDKYNTTANESIWEVEFAGDGTGDVRSEGRIGNTIGLQCSDFSSLSNVVGKADPGYSYGFIWATPKLYDLYVANGDNERFTWNIAPFTYRRIADRTDLGIVGRTFENKALYDLVKGAGWYGDRSYNYEGANEGEEYNSKVEQIGDVYKKAVAAGKERKDLCCAKFRREYEPAAKKDKNRTSINFPILRYSDVLLMIAEAENEYNGAPTPLAEECLKEVRDRAGISDLTGQITSGEDFLTIIKDERAMELCFEYLRRFDLIRWGDFVDKMNEQAVLAQSGNNWTQGGQAAPFFRVSSAYQYFPIPDAEKAVNKLITGNNPGW</sequence>
<evidence type="ECO:0000313" key="20">
    <source>
        <dbReference type="Proteomes" id="UP000284431"/>
    </source>
</evidence>
<dbReference type="Proteomes" id="UP000284689">
    <property type="component" value="Unassembled WGS sequence"/>
</dbReference>
<dbReference type="EMBL" id="JAUONL010000006">
    <property type="protein sequence ID" value="MDO6357971.1"/>
    <property type="molecule type" value="Genomic_DNA"/>
</dbReference>
<dbReference type="SUPFAM" id="SSF48452">
    <property type="entry name" value="TPR-like"/>
    <property type="match status" value="1"/>
</dbReference>
<feature type="domain" description="RagB/SusD" evidence="7">
    <location>
        <begin position="287"/>
        <end position="599"/>
    </location>
</feature>
<reference evidence="12" key="5">
    <citation type="submission" date="2023-07" db="EMBL/GenBank/DDBJ databases">
        <title>Whole Genome Sequencing of Colonoscopy isolates.</title>
        <authorList>
            <person name="Surve S.V."/>
            <person name="Valls R.A."/>
            <person name="Barrak K.E."/>
            <person name="Gardner T.B."/>
            <person name="O'Toole G.A."/>
        </authorList>
    </citation>
    <scope>NUCLEOTIDE SEQUENCE</scope>
    <source>
        <strain evidence="12">GP0119</strain>
    </source>
</reference>
<dbReference type="EMBL" id="CZAI01000001">
    <property type="protein sequence ID" value="CUO62973.1"/>
    <property type="molecule type" value="Genomic_DNA"/>
</dbReference>
<evidence type="ECO:0000313" key="11">
    <source>
        <dbReference type="EMBL" id="KAA5495974.1"/>
    </source>
</evidence>